<dbReference type="Proteomes" id="UP001190700">
    <property type="component" value="Unassembled WGS sequence"/>
</dbReference>
<proteinExistence type="predicted"/>
<dbReference type="AlphaFoldDB" id="A0AAE0BPE3"/>
<dbReference type="EMBL" id="LGRX02033669">
    <property type="protein sequence ID" value="KAK3240356.1"/>
    <property type="molecule type" value="Genomic_DNA"/>
</dbReference>
<comment type="caution">
    <text evidence="1">The sequence shown here is derived from an EMBL/GenBank/DDBJ whole genome shotgun (WGS) entry which is preliminary data.</text>
</comment>
<sequence>MEWYTDAVLCQRRIDDLQQQPAYAAVFAAFDEGEDLTQPQSKLLRQMDRATARLAELRGLSQVASGERKRPWEAAPAAVDLSLLPGSDRLELTRTDLDGKDKGLRKQYLETQHHFVAHSASQSALADAKKAMEGKRLDYPQLTEEVPAQDAW</sequence>
<evidence type="ECO:0000313" key="1">
    <source>
        <dbReference type="EMBL" id="KAK3240356.1"/>
    </source>
</evidence>
<accession>A0AAE0BPE3</accession>
<name>A0AAE0BPE3_9CHLO</name>
<protein>
    <submittedName>
        <fullName evidence="1">Uncharacterized protein</fullName>
    </submittedName>
</protein>
<reference evidence="1 2" key="1">
    <citation type="journal article" date="2015" name="Genome Biol. Evol.">
        <title>Comparative Genomics of a Bacterivorous Green Alga Reveals Evolutionary Causalities and Consequences of Phago-Mixotrophic Mode of Nutrition.</title>
        <authorList>
            <person name="Burns J.A."/>
            <person name="Paasch A."/>
            <person name="Narechania A."/>
            <person name="Kim E."/>
        </authorList>
    </citation>
    <scope>NUCLEOTIDE SEQUENCE [LARGE SCALE GENOMIC DNA]</scope>
    <source>
        <strain evidence="1 2">PLY_AMNH</strain>
    </source>
</reference>
<evidence type="ECO:0000313" key="2">
    <source>
        <dbReference type="Proteomes" id="UP001190700"/>
    </source>
</evidence>
<keyword evidence="2" id="KW-1185">Reference proteome</keyword>
<organism evidence="1 2">
    <name type="scientific">Cymbomonas tetramitiformis</name>
    <dbReference type="NCBI Taxonomy" id="36881"/>
    <lineage>
        <taxon>Eukaryota</taxon>
        <taxon>Viridiplantae</taxon>
        <taxon>Chlorophyta</taxon>
        <taxon>Pyramimonadophyceae</taxon>
        <taxon>Pyramimonadales</taxon>
        <taxon>Pyramimonadaceae</taxon>
        <taxon>Cymbomonas</taxon>
    </lineage>
</organism>
<gene>
    <name evidence="1" type="ORF">CYMTET_49797</name>
</gene>